<dbReference type="EMBL" id="WBVM01000001">
    <property type="protein sequence ID" value="KAB2811593.1"/>
    <property type="molecule type" value="Genomic_DNA"/>
</dbReference>
<name>A0A7J5E0C1_NOCSI</name>
<sequence length="351" mass="37141">MRRVTLTLLLPLVTALVTALGAWPAAPAQADNDGGGGAYAPLDRPGPALSVPQPALAASLACHGDPRTGPAPILLNPATSVTPVENYSWNWANVFAAQGRYYCLVTVPQHTFGDIQVAAEYVVNAIRTMHARTGRRIAVLGHSQGGMNPRWALRFWPDVRPMVAEMIGMAPSNHGTRSIPGCLRGLTTCVPAVWQQLAGSAFMKALNSGAETFAGIDYTNVYTMLDEVVTPPASSGLSTGGGRIANVRVQDVCPLDPYEHVLTGTISPTTYAIVMDALDHDGPAVAARVDRSACRRLYMPGLDPLDARAYVPVLFALPRLVSTMLPLVSLGGAPLLRAEPPLRCYVLAAGC</sequence>
<feature type="signal peptide" evidence="1">
    <location>
        <begin position="1"/>
        <end position="30"/>
    </location>
</feature>
<dbReference type="InterPro" id="IPR029058">
    <property type="entry name" value="AB_hydrolase_fold"/>
</dbReference>
<reference evidence="2 3" key="1">
    <citation type="submission" date="2019-09" db="EMBL/GenBank/DDBJ databases">
        <title>Pimelobacter sp. isolated from Paulinella.</title>
        <authorList>
            <person name="Jeong S.E."/>
        </authorList>
    </citation>
    <scope>NUCLEOTIDE SEQUENCE [LARGE SCALE GENOMIC DNA]</scope>
    <source>
        <strain evidence="2 3">Pch-N</strain>
    </source>
</reference>
<dbReference type="RefSeq" id="WP_151579056.1">
    <property type="nucleotide sequence ID" value="NZ_WBVM01000001.1"/>
</dbReference>
<evidence type="ECO:0000256" key="1">
    <source>
        <dbReference type="SAM" id="SignalP"/>
    </source>
</evidence>
<proteinExistence type="predicted"/>
<evidence type="ECO:0000313" key="3">
    <source>
        <dbReference type="Proteomes" id="UP000449906"/>
    </source>
</evidence>
<gene>
    <name evidence="2" type="ORF">F9L07_06930</name>
</gene>
<dbReference type="InterPro" id="IPR053228">
    <property type="entry name" value="Stereospecific_Lipase"/>
</dbReference>
<dbReference type="AlphaFoldDB" id="A0A7J5E0C1"/>
<evidence type="ECO:0000313" key="2">
    <source>
        <dbReference type="EMBL" id="KAB2811593.1"/>
    </source>
</evidence>
<dbReference type="Proteomes" id="UP000449906">
    <property type="component" value="Unassembled WGS sequence"/>
</dbReference>
<keyword evidence="1" id="KW-0732">Signal</keyword>
<organism evidence="2 3">
    <name type="scientific">Nocardioides simplex</name>
    <name type="common">Arthrobacter simplex</name>
    <dbReference type="NCBI Taxonomy" id="2045"/>
    <lineage>
        <taxon>Bacteria</taxon>
        <taxon>Bacillati</taxon>
        <taxon>Actinomycetota</taxon>
        <taxon>Actinomycetes</taxon>
        <taxon>Propionibacteriales</taxon>
        <taxon>Nocardioidaceae</taxon>
        <taxon>Pimelobacter</taxon>
    </lineage>
</organism>
<feature type="chain" id="PRO_5029814003" evidence="1">
    <location>
        <begin position="31"/>
        <end position="351"/>
    </location>
</feature>
<dbReference type="SUPFAM" id="SSF53474">
    <property type="entry name" value="alpha/beta-Hydrolases"/>
    <property type="match status" value="1"/>
</dbReference>
<accession>A0A7J5E0C1</accession>
<dbReference type="PANTHER" id="PTHR37574:SF1">
    <property type="entry name" value="LIPASE B"/>
    <property type="match status" value="1"/>
</dbReference>
<protein>
    <submittedName>
        <fullName evidence="2">Lipase</fullName>
    </submittedName>
</protein>
<dbReference type="PANTHER" id="PTHR37574">
    <property type="entry name" value="LIPASE B"/>
    <property type="match status" value="1"/>
</dbReference>
<dbReference type="Gene3D" id="3.40.50.1820">
    <property type="entry name" value="alpha/beta hydrolase"/>
    <property type="match status" value="1"/>
</dbReference>
<comment type="caution">
    <text evidence="2">The sequence shown here is derived from an EMBL/GenBank/DDBJ whole genome shotgun (WGS) entry which is preliminary data.</text>
</comment>